<evidence type="ECO:0000313" key="3">
    <source>
        <dbReference type="Proteomes" id="UP000182827"/>
    </source>
</evidence>
<organism evidence="2 3">
    <name type="scientific">Acinetobacter bohemicus</name>
    <dbReference type="NCBI Taxonomy" id="1435036"/>
    <lineage>
        <taxon>Bacteria</taxon>
        <taxon>Pseudomonadati</taxon>
        <taxon>Pseudomonadota</taxon>
        <taxon>Gammaproteobacteria</taxon>
        <taxon>Moraxellales</taxon>
        <taxon>Moraxellaceae</taxon>
        <taxon>Acinetobacter</taxon>
    </lineage>
</organism>
<keyword evidence="3" id="KW-1185">Reference proteome</keyword>
<evidence type="ECO:0000256" key="1">
    <source>
        <dbReference type="SAM" id="Phobius"/>
    </source>
</evidence>
<evidence type="ECO:0000313" key="2">
    <source>
        <dbReference type="EMBL" id="SFS87286.1"/>
    </source>
</evidence>
<accession>A0A1I6TDN5</accession>
<feature type="transmembrane region" description="Helical" evidence="1">
    <location>
        <begin position="39"/>
        <end position="59"/>
    </location>
</feature>
<dbReference type="AlphaFoldDB" id="A0A1I6TDN5"/>
<dbReference type="EMBL" id="FOZU01000010">
    <property type="protein sequence ID" value="SFS87286.1"/>
    <property type="molecule type" value="Genomic_DNA"/>
</dbReference>
<dbReference type="Proteomes" id="UP000182827">
    <property type="component" value="Unassembled WGS sequence"/>
</dbReference>
<keyword evidence="1" id="KW-0812">Transmembrane</keyword>
<gene>
    <name evidence="2" type="ORF">SAMN05444586_1010100</name>
</gene>
<proteinExistence type="predicted"/>
<reference evidence="3" key="1">
    <citation type="submission" date="2016-10" db="EMBL/GenBank/DDBJ databases">
        <authorList>
            <person name="Varghese N."/>
            <person name="Submissions S."/>
        </authorList>
    </citation>
    <scope>NUCLEOTIDE SEQUENCE [LARGE SCALE GENOMIC DNA]</scope>
    <source>
        <strain evidence="3">ANC 5076</strain>
    </source>
</reference>
<keyword evidence="1" id="KW-0472">Membrane</keyword>
<protein>
    <submittedName>
        <fullName evidence="2">Uncharacterized protein</fullName>
    </submittedName>
</protein>
<sequence length="75" mass="8192">MHTILPHQVLIAFAVTLLAGLATVIGGALGYFILALFMMRYLAVFGVIGGGDGVWMNYYPQQSVMPKVMKPFTGW</sequence>
<keyword evidence="1" id="KW-1133">Transmembrane helix</keyword>
<feature type="transmembrane region" description="Helical" evidence="1">
    <location>
        <begin position="9"/>
        <end position="33"/>
    </location>
</feature>
<name>A0A1I6TDN5_9GAMM</name>